<dbReference type="EMBL" id="CAXDID020000024">
    <property type="protein sequence ID" value="CAL5989974.1"/>
    <property type="molecule type" value="Genomic_DNA"/>
</dbReference>
<gene>
    <name evidence="2" type="ORF">HINF_LOCUS10005</name>
    <name evidence="3" type="ORF">HINF_LOCUS11122</name>
</gene>
<keyword evidence="4" id="KW-1185">Reference proteome</keyword>
<feature type="region of interest" description="Disordered" evidence="1">
    <location>
        <begin position="62"/>
        <end position="100"/>
    </location>
</feature>
<name>A0AA86TN50_9EUKA</name>
<evidence type="ECO:0000313" key="3">
    <source>
        <dbReference type="EMBL" id="CAL5989974.1"/>
    </source>
</evidence>
<proteinExistence type="predicted"/>
<reference evidence="3 4" key="2">
    <citation type="submission" date="2024-07" db="EMBL/GenBank/DDBJ databases">
        <authorList>
            <person name="Akdeniz Z."/>
        </authorList>
    </citation>
    <scope>NUCLEOTIDE SEQUENCE [LARGE SCALE GENOMIC DNA]</scope>
</reference>
<feature type="compositionally biased region" description="Polar residues" evidence="1">
    <location>
        <begin position="64"/>
        <end position="80"/>
    </location>
</feature>
<sequence>MPPIERKVSSKGNLEQERGQITCLLLTQNRKPSKAQKNESLEEAPNGISKIVYLTIENQERYQRSQTLGKSQSTTGNILRNQEFAKTNKLRRTPGTQSSQ</sequence>
<protein>
    <submittedName>
        <fullName evidence="3">Hypothetical_protein</fullName>
    </submittedName>
</protein>
<reference evidence="2" key="1">
    <citation type="submission" date="2023-06" db="EMBL/GenBank/DDBJ databases">
        <authorList>
            <person name="Kurt Z."/>
        </authorList>
    </citation>
    <scope>NUCLEOTIDE SEQUENCE</scope>
</reference>
<comment type="caution">
    <text evidence="2">The sequence shown here is derived from an EMBL/GenBank/DDBJ whole genome shotgun (WGS) entry which is preliminary data.</text>
</comment>
<organism evidence="2">
    <name type="scientific">Hexamita inflata</name>
    <dbReference type="NCBI Taxonomy" id="28002"/>
    <lineage>
        <taxon>Eukaryota</taxon>
        <taxon>Metamonada</taxon>
        <taxon>Diplomonadida</taxon>
        <taxon>Hexamitidae</taxon>
        <taxon>Hexamitinae</taxon>
        <taxon>Hexamita</taxon>
    </lineage>
</organism>
<dbReference type="EMBL" id="CATOUU010000248">
    <property type="protein sequence ID" value="CAI9922360.1"/>
    <property type="molecule type" value="Genomic_DNA"/>
</dbReference>
<evidence type="ECO:0000313" key="4">
    <source>
        <dbReference type="Proteomes" id="UP001642409"/>
    </source>
</evidence>
<evidence type="ECO:0000256" key="1">
    <source>
        <dbReference type="SAM" id="MobiDB-lite"/>
    </source>
</evidence>
<dbReference type="AlphaFoldDB" id="A0AA86TN50"/>
<dbReference type="Proteomes" id="UP001642409">
    <property type="component" value="Unassembled WGS sequence"/>
</dbReference>
<accession>A0AA86TN50</accession>
<evidence type="ECO:0000313" key="2">
    <source>
        <dbReference type="EMBL" id="CAI9922360.1"/>
    </source>
</evidence>